<evidence type="ECO:0000256" key="2">
    <source>
        <dbReference type="SAM" id="Phobius"/>
    </source>
</evidence>
<keyword evidence="2" id="KW-0472">Membrane</keyword>
<comment type="caution">
    <text evidence="4">The sequence shown here is derived from an EMBL/GenBank/DDBJ whole genome shotgun (WGS) entry which is preliminary data.</text>
</comment>
<feature type="domain" description="SHOCT" evidence="3">
    <location>
        <begin position="9"/>
        <end position="35"/>
    </location>
</feature>
<evidence type="ECO:0000313" key="4">
    <source>
        <dbReference type="EMBL" id="MBF9238688.1"/>
    </source>
</evidence>
<proteinExistence type="predicted"/>
<keyword evidence="5" id="KW-1185">Reference proteome</keyword>
<feature type="region of interest" description="Disordered" evidence="1">
    <location>
        <begin position="234"/>
        <end position="312"/>
    </location>
</feature>
<name>A0ABS0ILD7_9BACT</name>
<dbReference type="InterPro" id="IPR018649">
    <property type="entry name" value="SHOCT"/>
</dbReference>
<accession>A0ABS0ILD7</accession>
<dbReference type="Proteomes" id="UP000597617">
    <property type="component" value="Unassembled WGS sequence"/>
</dbReference>
<protein>
    <submittedName>
        <fullName evidence="4">SHOCT domain-containing protein</fullName>
    </submittedName>
</protein>
<evidence type="ECO:0000313" key="5">
    <source>
        <dbReference type="Proteomes" id="UP000597617"/>
    </source>
</evidence>
<dbReference type="RefSeq" id="WP_196283070.1">
    <property type="nucleotide sequence ID" value="NZ_JADQDQ010000007.1"/>
</dbReference>
<keyword evidence="2" id="KW-0812">Transmembrane</keyword>
<organism evidence="4 5">
    <name type="scientific">Hymenobacter jeongseonensis</name>
    <dbReference type="NCBI Taxonomy" id="2791027"/>
    <lineage>
        <taxon>Bacteria</taxon>
        <taxon>Pseudomonadati</taxon>
        <taxon>Bacteroidota</taxon>
        <taxon>Cytophagia</taxon>
        <taxon>Cytophagales</taxon>
        <taxon>Hymenobacteraceae</taxon>
        <taxon>Hymenobacter</taxon>
    </lineage>
</organism>
<evidence type="ECO:0000256" key="1">
    <source>
        <dbReference type="SAM" id="MobiDB-lite"/>
    </source>
</evidence>
<evidence type="ECO:0000259" key="3">
    <source>
        <dbReference type="Pfam" id="PF09851"/>
    </source>
</evidence>
<sequence length="312" mass="31842">MENPSSPLDTLRQLKEMLDAGALTPTEFEALKQRLVFSEQALQSPPPSTSLLPAPAPFASVPPTAVPPALPPVKSSPTDYGPPVARPQQISTEPGSPDFGSTPAPAHQESLTSLGSPQPPVAGPSGLVPPATPLSQLIVESLNKAPAGSRPVPPAPVASLPPRYSEPSTVPPAVPPVLAEPPPVPEADPEGWTDDEFPESARPAARSPLALILSIGGLLALLGLVLYLSLNRPPSERLSSTSRTAADSVATSIEVGPQAEPLPPSAEAVPETIRVVPTNPAPLAPSRPAPVVQDSVAVTPAAPAPADSTDTP</sequence>
<feature type="compositionally biased region" description="Acidic residues" evidence="1">
    <location>
        <begin position="187"/>
        <end position="198"/>
    </location>
</feature>
<feature type="compositionally biased region" description="Pro residues" evidence="1">
    <location>
        <begin position="279"/>
        <end position="288"/>
    </location>
</feature>
<gene>
    <name evidence="4" type="ORF">I2I05_14885</name>
</gene>
<feature type="compositionally biased region" description="Polar residues" evidence="1">
    <location>
        <begin position="237"/>
        <end position="251"/>
    </location>
</feature>
<feature type="transmembrane region" description="Helical" evidence="2">
    <location>
        <begin position="209"/>
        <end position="230"/>
    </location>
</feature>
<feature type="compositionally biased region" description="Low complexity" evidence="1">
    <location>
        <begin position="49"/>
        <end position="63"/>
    </location>
</feature>
<feature type="compositionally biased region" description="Pro residues" evidence="1">
    <location>
        <begin position="169"/>
        <end position="186"/>
    </location>
</feature>
<keyword evidence="2" id="KW-1133">Transmembrane helix</keyword>
<feature type="region of interest" description="Disordered" evidence="1">
    <location>
        <begin position="41"/>
        <end position="132"/>
    </location>
</feature>
<feature type="region of interest" description="Disordered" evidence="1">
    <location>
        <begin position="145"/>
        <end position="201"/>
    </location>
</feature>
<dbReference type="EMBL" id="JADQDQ010000007">
    <property type="protein sequence ID" value="MBF9238688.1"/>
    <property type="molecule type" value="Genomic_DNA"/>
</dbReference>
<feature type="compositionally biased region" description="Low complexity" evidence="1">
    <location>
        <begin position="294"/>
        <end position="312"/>
    </location>
</feature>
<dbReference type="Pfam" id="PF09851">
    <property type="entry name" value="SHOCT"/>
    <property type="match status" value="1"/>
</dbReference>
<reference evidence="4 5" key="1">
    <citation type="submission" date="2020-11" db="EMBL/GenBank/DDBJ databases">
        <authorList>
            <person name="Kim M.K."/>
        </authorList>
    </citation>
    <scope>NUCLEOTIDE SEQUENCE [LARGE SCALE GENOMIC DNA]</scope>
    <source>
        <strain evidence="4 5">BT683</strain>
    </source>
</reference>
<feature type="compositionally biased region" description="Low complexity" evidence="1">
    <location>
        <begin position="157"/>
        <end position="168"/>
    </location>
</feature>